<dbReference type="RefSeq" id="WP_274691250.1">
    <property type="nucleotide sequence ID" value="NZ_JAPMOU010000046.1"/>
</dbReference>
<keyword evidence="3" id="KW-1185">Reference proteome</keyword>
<feature type="signal peptide" evidence="1">
    <location>
        <begin position="1"/>
        <end position="15"/>
    </location>
</feature>
<keyword evidence="1" id="KW-0732">Signal</keyword>
<proteinExistence type="predicted"/>
<name>A0ABT5UF58_9GAMM</name>
<dbReference type="PROSITE" id="PS51257">
    <property type="entry name" value="PROKAR_LIPOPROTEIN"/>
    <property type="match status" value="1"/>
</dbReference>
<dbReference type="EMBL" id="JAPMOU010000046">
    <property type="protein sequence ID" value="MDE1464942.1"/>
    <property type="molecule type" value="Genomic_DNA"/>
</dbReference>
<evidence type="ECO:0000313" key="2">
    <source>
        <dbReference type="EMBL" id="MDE1464942.1"/>
    </source>
</evidence>
<reference evidence="2 3" key="1">
    <citation type="submission" date="2022-11" db="EMBL/GenBank/DDBJ databases">
        <title>Spartinivicinus poritis sp. nov., isolated from scleractinian coral Porites lutea.</title>
        <authorList>
            <person name="Zhang G."/>
            <person name="Cai L."/>
            <person name="Wei Q."/>
        </authorList>
    </citation>
    <scope>NUCLEOTIDE SEQUENCE [LARGE SCALE GENOMIC DNA]</scope>
    <source>
        <strain evidence="2 3">A2-2</strain>
    </source>
</reference>
<organism evidence="2 3">
    <name type="scientific">Spartinivicinus poritis</name>
    <dbReference type="NCBI Taxonomy" id="2994640"/>
    <lineage>
        <taxon>Bacteria</taxon>
        <taxon>Pseudomonadati</taxon>
        <taxon>Pseudomonadota</taxon>
        <taxon>Gammaproteobacteria</taxon>
        <taxon>Oceanospirillales</taxon>
        <taxon>Zooshikellaceae</taxon>
        <taxon>Spartinivicinus</taxon>
    </lineage>
</organism>
<protein>
    <recommendedName>
        <fullName evidence="4">Lipoprotein</fullName>
    </recommendedName>
</protein>
<feature type="chain" id="PRO_5047137706" description="Lipoprotein" evidence="1">
    <location>
        <begin position="16"/>
        <end position="177"/>
    </location>
</feature>
<dbReference type="Proteomes" id="UP001528823">
    <property type="component" value="Unassembled WGS sequence"/>
</dbReference>
<evidence type="ECO:0008006" key="4">
    <source>
        <dbReference type="Google" id="ProtNLM"/>
    </source>
</evidence>
<gene>
    <name evidence="2" type="ORF">ORQ98_23545</name>
</gene>
<sequence length="177" mass="19835">MLRVLALATFLVLLAGCGTEESQLPSQNQTSSNELMQQDAVTKKTTTEVNVQKDSVIGEMHWPDVNSYCTFFKEGHKFDFDNQDTWKFVFVTLLAGAEDVAYMQINNKREAIKLVSSNKIENTEKRIYKVDSNENIQIEIAMKAGESGVEHTNYTGVIRLLKPVEGGVIKFYGDCGV</sequence>
<evidence type="ECO:0000313" key="3">
    <source>
        <dbReference type="Proteomes" id="UP001528823"/>
    </source>
</evidence>
<comment type="caution">
    <text evidence="2">The sequence shown here is derived from an EMBL/GenBank/DDBJ whole genome shotgun (WGS) entry which is preliminary data.</text>
</comment>
<evidence type="ECO:0000256" key="1">
    <source>
        <dbReference type="SAM" id="SignalP"/>
    </source>
</evidence>
<accession>A0ABT5UF58</accession>